<dbReference type="AlphaFoldDB" id="A0A1G7W8T5"/>
<feature type="region of interest" description="Disordered" evidence="10">
    <location>
        <begin position="278"/>
        <end position="316"/>
    </location>
</feature>
<keyword evidence="5 11" id="KW-0812">Transmembrane</keyword>
<feature type="transmembrane region" description="Helical" evidence="11">
    <location>
        <begin position="7"/>
        <end position="27"/>
    </location>
</feature>
<evidence type="ECO:0000259" key="12">
    <source>
        <dbReference type="Pfam" id="PF01514"/>
    </source>
</evidence>
<comment type="subcellular location">
    <subcellularLocation>
        <location evidence="1 9">Bacterial flagellum basal body</location>
    </subcellularLocation>
    <subcellularLocation>
        <location evidence="2">Cell membrane</location>
        <topology evidence="2">Multi-pass membrane protein</topology>
    </subcellularLocation>
</comment>
<evidence type="ECO:0000313" key="14">
    <source>
        <dbReference type="EMBL" id="SDG68386.1"/>
    </source>
</evidence>
<evidence type="ECO:0000256" key="6">
    <source>
        <dbReference type="ARBA" id="ARBA00022989"/>
    </source>
</evidence>
<keyword evidence="14" id="KW-0282">Flagellum</keyword>
<reference evidence="15" key="1">
    <citation type="submission" date="2016-10" db="EMBL/GenBank/DDBJ databases">
        <authorList>
            <person name="Varghese N."/>
            <person name="Submissions S."/>
        </authorList>
    </citation>
    <scope>NUCLEOTIDE SEQUENCE [LARGE SCALE GENOMIC DNA]</scope>
    <source>
        <strain evidence="15">930I</strain>
    </source>
</reference>
<gene>
    <name evidence="14" type="ORF">SAMN05421742_102116</name>
</gene>
<dbReference type="InterPro" id="IPR045851">
    <property type="entry name" value="AMP-bd_C_sf"/>
</dbReference>
<feature type="domain" description="Flagellar M-ring C-terminal" evidence="13">
    <location>
        <begin position="238"/>
        <end position="405"/>
    </location>
</feature>
<comment type="similarity">
    <text evidence="3 9">Belongs to the FliF family.</text>
</comment>
<dbReference type="EMBL" id="FNCV01000002">
    <property type="protein sequence ID" value="SDG68386.1"/>
    <property type="molecule type" value="Genomic_DNA"/>
</dbReference>
<dbReference type="PRINTS" id="PR01009">
    <property type="entry name" value="FLGMRINGFLIF"/>
</dbReference>
<dbReference type="STRING" id="83401.SAMN05421742_102116"/>
<evidence type="ECO:0000256" key="5">
    <source>
        <dbReference type="ARBA" id="ARBA00022692"/>
    </source>
</evidence>
<dbReference type="GO" id="GO:0009431">
    <property type="term" value="C:bacterial-type flagellum basal body, MS ring"/>
    <property type="evidence" value="ECO:0007669"/>
    <property type="project" value="InterPro"/>
</dbReference>
<dbReference type="InterPro" id="IPR000067">
    <property type="entry name" value="FlgMring_FliF"/>
</dbReference>
<accession>A0A1G7W8T5</accession>
<evidence type="ECO:0000256" key="10">
    <source>
        <dbReference type="SAM" id="MobiDB-lite"/>
    </source>
</evidence>
<comment type="function">
    <text evidence="9">The M ring may be actively involved in energy transduction.</text>
</comment>
<feature type="domain" description="Flagellar M-ring N-terminal" evidence="12">
    <location>
        <begin position="32"/>
        <end position="205"/>
    </location>
</feature>
<dbReference type="Pfam" id="PF01514">
    <property type="entry name" value="YscJ_FliF"/>
    <property type="match status" value="1"/>
</dbReference>
<dbReference type="GO" id="GO:0003774">
    <property type="term" value="F:cytoskeletal motor activity"/>
    <property type="evidence" value="ECO:0007669"/>
    <property type="project" value="InterPro"/>
</dbReference>
<evidence type="ECO:0000256" key="4">
    <source>
        <dbReference type="ARBA" id="ARBA00022475"/>
    </source>
</evidence>
<keyword evidence="7 11" id="KW-0472">Membrane</keyword>
<dbReference type="PANTHER" id="PTHR30046">
    <property type="entry name" value="FLAGELLAR M-RING PROTEIN"/>
    <property type="match status" value="1"/>
</dbReference>
<evidence type="ECO:0000256" key="8">
    <source>
        <dbReference type="ARBA" id="ARBA00023143"/>
    </source>
</evidence>
<dbReference type="Proteomes" id="UP000217076">
    <property type="component" value="Unassembled WGS sequence"/>
</dbReference>
<dbReference type="InterPro" id="IPR006182">
    <property type="entry name" value="FliF_N_dom"/>
</dbReference>
<organism evidence="14 15">
    <name type="scientific">Roseospirillum parvum</name>
    <dbReference type="NCBI Taxonomy" id="83401"/>
    <lineage>
        <taxon>Bacteria</taxon>
        <taxon>Pseudomonadati</taxon>
        <taxon>Pseudomonadota</taxon>
        <taxon>Alphaproteobacteria</taxon>
        <taxon>Rhodospirillales</taxon>
        <taxon>Rhodospirillaceae</taxon>
        <taxon>Roseospirillum</taxon>
    </lineage>
</organism>
<evidence type="ECO:0000256" key="2">
    <source>
        <dbReference type="ARBA" id="ARBA00004651"/>
    </source>
</evidence>
<evidence type="ECO:0000259" key="13">
    <source>
        <dbReference type="Pfam" id="PF08345"/>
    </source>
</evidence>
<keyword evidence="4" id="KW-1003">Cell membrane</keyword>
<evidence type="ECO:0000256" key="11">
    <source>
        <dbReference type="SAM" id="Phobius"/>
    </source>
</evidence>
<proteinExistence type="inferred from homology"/>
<dbReference type="InterPro" id="IPR043427">
    <property type="entry name" value="YscJ/FliF"/>
</dbReference>
<evidence type="ECO:0000256" key="3">
    <source>
        <dbReference type="ARBA" id="ARBA00007971"/>
    </source>
</evidence>
<dbReference type="InterPro" id="IPR013556">
    <property type="entry name" value="Flag_M-ring_C"/>
</dbReference>
<feature type="compositionally biased region" description="Polar residues" evidence="10">
    <location>
        <begin position="284"/>
        <end position="298"/>
    </location>
</feature>
<protein>
    <recommendedName>
        <fullName evidence="9">Flagellar M-ring protein</fullName>
    </recommendedName>
</protein>
<dbReference type="NCBIfam" id="TIGR00206">
    <property type="entry name" value="fliF"/>
    <property type="match status" value="1"/>
</dbReference>
<evidence type="ECO:0000256" key="7">
    <source>
        <dbReference type="ARBA" id="ARBA00023136"/>
    </source>
</evidence>
<evidence type="ECO:0000256" key="9">
    <source>
        <dbReference type="PIRNR" id="PIRNR004862"/>
    </source>
</evidence>
<keyword evidence="15" id="KW-1185">Reference proteome</keyword>
<feature type="transmembrane region" description="Helical" evidence="11">
    <location>
        <begin position="434"/>
        <end position="453"/>
    </location>
</feature>
<name>A0A1G7W8T5_9PROT</name>
<dbReference type="Gene3D" id="3.30.300.30">
    <property type="match status" value="1"/>
</dbReference>
<dbReference type="Pfam" id="PF08345">
    <property type="entry name" value="YscJ_FliF_C"/>
    <property type="match status" value="1"/>
</dbReference>
<keyword evidence="14" id="KW-0969">Cilium</keyword>
<sequence>MRNLGPARLAAMAGMGLALLAFIAFFATRFTTQPMELLYGNLAAGEAKTIIAQLEDQQIPYEMRANGTEIFVPADQQLKLRVQLAEMALPTGASMGYEVFDQQGTLGSTSFMQNVNLLRALEGELARTVRAIDSVQAARVHLVLPKREMFSRETQEPSAAVYVKLNAGSLRSEQITAIQQLVAASVPQLSPQKVSIVDEHGRLLSSGFEDQEQMVAMRQEEMRRDYERTLSDKIVSLLERTVGPGKVQARVSADMDFDRQVIEEEVYDPDGQVVRSTTTREETIASTENDQGAVTVEQNLPDPGLGGNNPTASNNESRIEETVNYEISRRVTNRVKESGIVQRLTVAVMVDGITEPPPADAAEDAQPTYTPRSEEDMEKLGALVRSAIGYDANRGDQVELVNLRFAQLDTGLDDAVPWEFLGFTKEEVMRMAEGLGVAVVAILAILLVVRPLVNRAFETMPATDEHGQRLLTAEGAGAPQLAGPGGMPIPSGMVDEDLEIPEDLIDIDKVEGRVKASSLRKIGEIVDKHPEEALSIIRNWLYQES</sequence>
<dbReference type="GO" id="GO:0071973">
    <property type="term" value="P:bacterial-type flagellum-dependent cell motility"/>
    <property type="evidence" value="ECO:0007669"/>
    <property type="project" value="InterPro"/>
</dbReference>
<evidence type="ECO:0000313" key="15">
    <source>
        <dbReference type="Proteomes" id="UP000217076"/>
    </source>
</evidence>
<keyword evidence="6 11" id="KW-1133">Transmembrane helix</keyword>
<feature type="region of interest" description="Disordered" evidence="10">
    <location>
        <begin position="355"/>
        <end position="376"/>
    </location>
</feature>
<dbReference type="PIRSF" id="PIRSF004862">
    <property type="entry name" value="FliF"/>
    <property type="match status" value="1"/>
</dbReference>
<dbReference type="PANTHER" id="PTHR30046:SF0">
    <property type="entry name" value="FLAGELLAR M-RING PROTEIN"/>
    <property type="match status" value="1"/>
</dbReference>
<dbReference type="GO" id="GO:0005886">
    <property type="term" value="C:plasma membrane"/>
    <property type="evidence" value="ECO:0007669"/>
    <property type="project" value="UniProtKB-SubCell"/>
</dbReference>
<evidence type="ECO:0000256" key="1">
    <source>
        <dbReference type="ARBA" id="ARBA00004117"/>
    </source>
</evidence>
<keyword evidence="14" id="KW-0966">Cell projection</keyword>
<keyword evidence="8 9" id="KW-0975">Bacterial flagellum</keyword>